<dbReference type="InterPro" id="IPR006200">
    <property type="entry name" value="LexA"/>
</dbReference>
<evidence type="ECO:0000259" key="15">
    <source>
        <dbReference type="Pfam" id="PF00717"/>
    </source>
</evidence>
<keyword evidence="12 13" id="KW-0742">SOS response</keyword>
<dbReference type="GO" id="GO:0004252">
    <property type="term" value="F:serine-type endopeptidase activity"/>
    <property type="evidence" value="ECO:0007669"/>
    <property type="project" value="UniProtKB-UniRule"/>
</dbReference>
<comment type="function">
    <text evidence="13">Represses a number of genes involved in the response to DNA damage (SOS response), including recA and lexA. In the presence of single-stranded DNA, RecA interacts with LexA causing an autocatalytic cleavage which disrupts the DNA-binding part of LexA, leading to derepression of the SOS regulon and eventually DNA repair.</text>
</comment>
<dbReference type="PANTHER" id="PTHR33516:SF2">
    <property type="entry name" value="LEXA REPRESSOR-RELATED"/>
    <property type="match status" value="1"/>
</dbReference>
<dbReference type="EMBL" id="JRNI01000015">
    <property type="protein sequence ID" value="KGF31301.1"/>
    <property type="molecule type" value="Genomic_DNA"/>
</dbReference>
<dbReference type="InterPro" id="IPR006199">
    <property type="entry name" value="LexA_DNA-bd_dom"/>
</dbReference>
<comment type="catalytic activity">
    <reaction evidence="13">
        <text>Hydrolysis of Ala-|-Gly bond in repressor LexA.</text>
        <dbReference type="EC" id="3.4.21.88"/>
    </reaction>
</comment>
<dbReference type="Proteomes" id="UP000029629">
    <property type="component" value="Unassembled WGS sequence"/>
</dbReference>
<dbReference type="HAMAP" id="MF_00015">
    <property type="entry name" value="LexA"/>
    <property type="match status" value="1"/>
</dbReference>
<dbReference type="GO" id="GO:0003677">
    <property type="term" value="F:DNA binding"/>
    <property type="evidence" value="ECO:0007669"/>
    <property type="project" value="UniProtKB-UniRule"/>
</dbReference>
<keyword evidence="9 13" id="KW-0238">DNA-binding</keyword>
<feature type="active site" description="For autocatalytic cleavage activity" evidence="13">
    <location>
        <position position="138"/>
    </location>
</feature>
<dbReference type="PANTHER" id="PTHR33516">
    <property type="entry name" value="LEXA REPRESSOR"/>
    <property type="match status" value="1"/>
</dbReference>
<evidence type="ECO:0000256" key="6">
    <source>
        <dbReference type="ARBA" id="ARBA00022801"/>
    </source>
</evidence>
<evidence type="ECO:0000313" key="18">
    <source>
        <dbReference type="Proteomes" id="UP000029629"/>
    </source>
</evidence>
<evidence type="ECO:0000256" key="9">
    <source>
        <dbReference type="ARBA" id="ARBA00023125"/>
    </source>
</evidence>
<comment type="caution">
    <text evidence="17">The sequence shown here is derived from an EMBL/GenBank/DDBJ whole genome shotgun (WGS) entry which is preliminary data.</text>
</comment>
<keyword evidence="6 13" id="KW-0378">Hydrolase</keyword>
<feature type="DNA-binding region" description="H-T-H motif" evidence="13">
    <location>
        <begin position="29"/>
        <end position="49"/>
    </location>
</feature>
<dbReference type="Gene3D" id="2.10.109.10">
    <property type="entry name" value="Umud Fragment, subunit A"/>
    <property type="match status" value="1"/>
</dbReference>
<dbReference type="GO" id="GO:0009432">
    <property type="term" value="P:SOS response"/>
    <property type="evidence" value="ECO:0007669"/>
    <property type="project" value="UniProtKB-UniRule"/>
</dbReference>
<dbReference type="NCBIfam" id="TIGR00498">
    <property type="entry name" value="lexA"/>
    <property type="match status" value="1"/>
</dbReference>
<dbReference type="eggNOG" id="COG1974">
    <property type="taxonomic scope" value="Bacteria"/>
</dbReference>
<dbReference type="InterPro" id="IPR015927">
    <property type="entry name" value="Peptidase_S24_S26A/B/C"/>
</dbReference>
<organism evidence="17 18">
    <name type="scientific">Oligella urethralis DNF00040</name>
    <dbReference type="NCBI Taxonomy" id="1401065"/>
    <lineage>
        <taxon>Bacteria</taxon>
        <taxon>Pseudomonadati</taxon>
        <taxon>Pseudomonadota</taxon>
        <taxon>Betaproteobacteria</taxon>
        <taxon>Burkholderiales</taxon>
        <taxon>Alcaligenaceae</taxon>
        <taxon>Oligella</taxon>
    </lineage>
</organism>
<dbReference type="Pfam" id="PF00717">
    <property type="entry name" value="Peptidase_S24"/>
    <property type="match status" value="1"/>
</dbReference>
<dbReference type="GO" id="GO:0045892">
    <property type="term" value="P:negative regulation of DNA-templated transcription"/>
    <property type="evidence" value="ECO:0007669"/>
    <property type="project" value="UniProtKB-UniRule"/>
</dbReference>
<feature type="active site" description="For autocatalytic cleavage activity" evidence="13">
    <location>
        <position position="175"/>
    </location>
</feature>
<dbReference type="Gene3D" id="1.10.10.10">
    <property type="entry name" value="Winged helix-like DNA-binding domain superfamily/Winged helix DNA-binding domain"/>
    <property type="match status" value="1"/>
</dbReference>
<dbReference type="GO" id="GO:0006281">
    <property type="term" value="P:DNA repair"/>
    <property type="evidence" value="ECO:0007669"/>
    <property type="project" value="UniProtKB-UniRule"/>
</dbReference>
<dbReference type="CDD" id="cd06529">
    <property type="entry name" value="S24_LexA-like"/>
    <property type="match status" value="1"/>
</dbReference>
<dbReference type="EC" id="3.4.21.88" evidence="13"/>
<evidence type="ECO:0000256" key="12">
    <source>
        <dbReference type="ARBA" id="ARBA00023236"/>
    </source>
</evidence>
<feature type="domain" description="Peptidase S24/S26A/S26B/S26C" evidence="15">
    <location>
        <begin position="96"/>
        <end position="211"/>
    </location>
</feature>
<feature type="domain" description="LexA repressor DNA-binding" evidence="16">
    <location>
        <begin position="4"/>
        <end position="66"/>
    </location>
</feature>
<evidence type="ECO:0000256" key="14">
    <source>
        <dbReference type="RuleBase" id="RU003991"/>
    </source>
</evidence>
<keyword evidence="8 13" id="KW-0805">Transcription regulation</keyword>
<dbReference type="AlphaFoldDB" id="A0A095ZAH1"/>
<name>A0A095ZAH1_9BURK</name>
<dbReference type="InterPro" id="IPR039418">
    <property type="entry name" value="LexA-like"/>
</dbReference>
<dbReference type="OrthoDB" id="9802364at2"/>
<feature type="site" description="Cleavage; by autolysis" evidence="13">
    <location>
        <begin position="103"/>
        <end position="104"/>
    </location>
</feature>
<evidence type="ECO:0000256" key="5">
    <source>
        <dbReference type="ARBA" id="ARBA00022763"/>
    </source>
</evidence>
<comment type="subunit">
    <text evidence="2 13">Homodimer.</text>
</comment>
<dbReference type="RefSeq" id="WP_036558372.1">
    <property type="nucleotide sequence ID" value="NZ_JRNI01000015.1"/>
</dbReference>
<dbReference type="InterPro" id="IPR006197">
    <property type="entry name" value="Peptidase_S24_LexA"/>
</dbReference>
<dbReference type="FunFam" id="1.10.10.10:FF:000009">
    <property type="entry name" value="LexA repressor"/>
    <property type="match status" value="1"/>
</dbReference>
<keyword evidence="7 13" id="KW-0068">Autocatalytic cleavage</keyword>
<evidence type="ECO:0000256" key="4">
    <source>
        <dbReference type="ARBA" id="ARBA00022705"/>
    </source>
</evidence>
<evidence type="ECO:0000256" key="2">
    <source>
        <dbReference type="ARBA" id="ARBA00011738"/>
    </source>
</evidence>
<evidence type="ECO:0000256" key="11">
    <source>
        <dbReference type="ARBA" id="ARBA00023204"/>
    </source>
</evidence>
<keyword evidence="11 13" id="KW-0234">DNA repair</keyword>
<evidence type="ECO:0000256" key="8">
    <source>
        <dbReference type="ARBA" id="ARBA00023015"/>
    </source>
</evidence>
<keyword evidence="3 13" id="KW-0678">Repressor</keyword>
<keyword evidence="4 13" id="KW-0235">DNA replication</keyword>
<dbReference type="InterPro" id="IPR036390">
    <property type="entry name" value="WH_DNA-bd_sf"/>
</dbReference>
<dbReference type="InterPro" id="IPR036388">
    <property type="entry name" value="WH-like_DNA-bd_sf"/>
</dbReference>
<accession>A0A095ZAH1</accession>
<dbReference type="InterPro" id="IPR036286">
    <property type="entry name" value="LexA/Signal_pep-like_sf"/>
</dbReference>
<dbReference type="Pfam" id="PF01726">
    <property type="entry name" value="LexA_DNA_bind"/>
    <property type="match status" value="1"/>
</dbReference>
<evidence type="ECO:0000313" key="17">
    <source>
        <dbReference type="EMBL" id="KGF31301.1"/>
    </source>
</evidence>
<protein>
    <recommendedName>
        <fullName evidence="13">LexA repressor</fullName>
        <ecNumber evidence="13">3.4.21.88</ecNumber>
    </recommendedName>
</protein>
<keyword evidence="5 13" id="KW-0227">DNA damage</keyword>
<sequence>MSIKLTARQQEVFDLIQASIRRTGFPPTRAEIAQSLGFRSANAAEDHLKALAKKGAIILTPGTSRGIRLNPDLEATTPATASAAAAELSERLTTLPLIGRVAAGNPILAQAHIEKEIPVDPAMFEDKADYLLRVRGESMIDIGIYDGDLLAVKKSQSAHNGQIVVARINDDVTVKRFQKGANRITLIAENQHFAPIIVTPQDEFAIEGLAVGLIRSLN</sequence>
<reference evidence="17 18" key="1">
    <citation type="submission" date="2014-07" db="EMBL/GenBank/DDBJ databases">
        <authorList>
            <person name="McCorrison J."/>
            <person name="Sanka R."/>
            <person name="Torralba M."/>
            <person name="Gillis M."/>
            <person name="Haft D.H."/>
            <person name="Methe B."/>
            <person name="Sutton G."/>
            <person name="Nelson K.E."/>
        </authorList>
    </citation>
    <scope>NUCLEOTIDE SEQUENCE [LARGE SCALE GENOMIC DNA]</scope>
    <source>
        <strain evidence="17 18">DNF00040</strain>
    </source>
</reference>
<dbReference type="SUPFAM" id="SSF46785">
    <property type="entry name" value="Winged helix' DNA-binding domain"/>
    <property type="match status" value="1"/>
</dbReference>
<gene>
    <name evidence="13" type="primary">lexA</name>
    <name evidence="17" type="ORF">HMPREF2130_04105</name>
</gene>
<dbReference type="InterPro" id="IPR050077">
    <property type="entry name" value="LexA_repressor"/>
</dbReference>
<evidence type="ECO:0000256" key="1">
    <source>
        <dbReference type="ARBA" id="ARBA00007484"/>
    </source>
</evidence>
<dbReference type="FunFam" id="2.10.109.10:FF:000001">
    <property type="entry name" value="LexA repressor"/>
    <property type="match status" value="1"/>
</dbReference>
<evidence type="ECO:0000256" key="7">
    <source>
        <dbReference type="ARBA" id="ARBA00022813"/>
    </source>
</evidence>
<evidence type="ECO:0000256" key="3">
    <source>
        <dbReference type="ARBA" id="ARBA00022491"/>
    </source>
</evidence>
<evidence type="ECO:0000256" key="13">
    <source>
        <dbReference type="HAMAP-Rule" id="MF_00015"/>
    </source>
</evidence>
<dbReference type="SUPFAM" id="SSF51306">
    <property type="entry name" value="LexA/Signal peptidase"/>
    <property type="match status" value="1"/>
</dbReference>
<dbReference type="PRINTS" id="PR00726">
    <property type="entry name" value="LEXASERPTASE"/>
</dbReference>
<evidence type="ECO:0000256" key="10">
    <source>
        <dbReference type="ARBA" id="ARBA00023163"/>
    </source>
</evidence>
<evidence type="ECO:0000259" key="16">
    <source>
        <dbReference type="Pfam" id="PF01726"/>
    </source>
</evidence>
<proteinExistence type="inferred from homology"/>
<comment type="similarity">
    <text evidence="1 13 14">Belongs to the peptidase S24 family.</text>
</comment>
<keyword evidence="18" id="KW-1185">Reference proteome</keyword>
<keyword evidence="10 13" id="KW-0804">Transcription</keyword>
<dbReference type="GO" id="GO:0006260">
    <property type="term" value="P:DNA replication"/>
    <property type="evidence" value="ECO:0007669"/>
    <property type="project" value="UniProtKB-UniRule"/>
</dbReference>
<dbReference type="GO" id="GO:0006508">
    <property type="term" value="P:proteolysis"/>
    <property type="evidence" value="ECO:0007669"/>
    <property type="project" value="InterPro"/>
</dbReference>